<dbReference type="PROSITE" id="PS51257">
    <property type="entry name" value="PROKAR_LIPOPROTEIN"/>
    <property type="match status" value="1"/>
</dbReference>
<feature type="compositionally biased region" description="Basic and acidic residues" evidence="1">
    <location>
        <begin position="264"/>
        <end position="273"/>
    </location>
</feature>
<dbReference type="AlphaFoldDB" id="A0A5B9WCI2"/>
<dbReference type="Pfam" id="PF20360">
    <property type="entry name" value="DUF6655"/>
    <property type="match status" value="1"/>
</dbReference>
<dbReference type="Proteomes" id="UP000324233">
    <property type="component" value="Chromosome"/>
</dbReference>
<evidence type="ECO:0008006" key="5">
    <source>
        <dbReference type="Google" id="ProtNLM"/>
    </source>
</evidence>
<feature type="region of interest" description="Disordered" evidence="1">
    <location>
        <begin position="229"/>
        <end position="273"/>
    </location>
</feature>
<dbReference type="RefSeq" id="WP_210420235.1">
    <property type="nucleotide sequence ID" value="NZ_CP042997.1"/>
</dbReference>
<gene>
    <name evidence="3" type="ORF">OJF2_61810</name>
</gene>
<feature type="compositionally biased region" description="Basic and acidic residues" evidence="1">
    <location>
        <begin position="232"/>
        <end position="243"/>
    </location>
</feature>
<accession>A0A5B9WCI2</accession>
<dbReference type="EMBL" id="CP042997">
    <property type="protein sequence ID" value="QEH37590.1"/>
    <property type="molecule type" value="Genomic_DNA"/>
</dbReference>
<keyword evidence="2" id="KW-0732">Signal</keyword>
<keyword evidence="4" id="KW-1185">Reference proteome</keyword>
<evidence type="ECO:0000256" key="1">
    <source>
        <dbReference type="SAM" id="MobiDB-lite"/>
    </source>
</evidence>
<organism evidence="3 4">
    <name type="scientific">Aquisphaera giovannonii</name>
    <dbReference type="NCBI Taxonomy" id="406548"/>
    <lineage>
        <taxon>Bacteria</taxon>
        <taxon>Pseudomonadati</taxon>
        <taxon>Planctomycetota</taxon>
        <taxon>Planctomycetia</taxon>
        <taxon>Isosphaerales</taxon>
        <taxon>Isosphaeraceae</taxon>
        <taxon>Aquisphaera</taxon>
    </lineage>
</organism>
<evidence type="ECO:0000313" key="4">
    <source>
        <dbReference type="Proteomes" id="UP000324233"/>
    </source>
</evidence>
<feature type="chain" id="PRO_5022850379" description="DUF4136 domain-containing protein" evidence="2">
    <location>
        <begin position="29"/>
        <end position="273"/>
    </location>
</feature>
<dbReference type="InterPro" id="IPR046596">
    <property type="entry name" value="DUF6655"/>
</dbReference>
<protein>
    <recommendedName>
        <fullName evidence="5">DUF4136 domain-containing protein</fullName>
    </recommendedName>
</protein>
<evidence type="ECO:0000256" key="2">
    <source>
        <dbReference type="SAM" id="SignalP"/>
    </source>
</evidence>
<reference evidence="3 4" key="1">
    <citation type="submission" date="2019-08" db="EMBL/GenBank/DDBJ databases">
        <title>Deep-cultivation of Planctomycetes and their phenomic and genomic characterization uncovers novel biology.</title>
        <authorList>
            <person name="Wiegand S."/>
            <person name="Jogler M."/>
            <person name="Boedeker C."/>
            <person name="Pinto D."/>
            <person name="Vollmers J."/>
            <person name="Rivas-Marin E."/>
            <person name="Kohn T."/>
            <person name="Peeters S.H."/>
            <person name="Heuer A."/>
            <person name="Rast P."/>
            <person name="Oberbeckmann S."/>
            <person name="Bunk B."/>
            <person name="Jeske O."/>
            <person name="Meyerdierks A."/>
            <person name="Storesund J.E."/>
            <person name="Kallscheuer N."/>
            <person name="Luecker S."/>
            <person name="Lage O.M."/>
            <person name="Pohl T."/>
            <person name="Merkel B.J."/>
            <person name="Hornburger P."/>
            <person name="Mueller R.-W."/>
            <person name="Bruemmer F."/>
            <person name="Labrenz M."/>
            <person name="Spormann A.M."/>
            <person name="Op den Camp H."/>
            <person name="Overmann J."/>
            <person name="Amann R."/>
            <person name="Jetten M.S.M."/>
            <person name="Mascher T."/>
            <person name="Medema M.H."/>
            <person name="Devos D.P."/>
            <person name="Kaster A.-K."/>
            <person name="Ovreas L."/>
            <person name="Rohde M."/>
            <person name="Galperin M.Y."/>
            <person name="Jogler C."/>
        </authorList>
    </citation>
    <scope>NUCLEOTIDE SEQUENCE [LARGE SCALE GENOMIC DNA]</scope>
    <source>
        <strain evidence="3 4">OJF2</strain>
    </source>
</reference>
<name>A0A5B9WCI2_9BACT</name>
<dbReference type="KEGG" id="agv:OJF2_61810"/>
<proteinExistence type="predicted"/>
<evidence type="ECO:0000313" key="3">
    <source>
        <dbReference type="EMBL" id="QEH37590.1"/>
    </source>
</evidence>
<feature type="signal peptide" evidence="2">
    <location>
        <begin position="1"/>
        <end position="28"/>
    </location>
</feature>
<sequence precursor="true">MATILDRRGGPRAAAMLPVLAISLAAAAGCGTVKTSGTSRTGTEQLLLTNAWDTALAKVDFSPLTGVPVYLDTTNVSAVDQGWVVSSLRQALLTQGVLLRPKAEQAQWVVEARVGAFGTDSYSAMVGVPQTTIPQTISGMPSGTIPEMSLYKKSHQEGVAKLALFAYDRSSGQLVWTSGTSLATSSATDRYVAGVGPIQGGTIRGGTKFIGTKIPVPYDTLNAAAPILGKSKGAEKDKAKPQESDDSSTLPFTPAPARPAAMAGDREQFAPAD</sequence>